<accession>A0A6C0LK67</accession>
<evidence type="ECO:0000256" key="1">
    <source>
        <dbReference type="SAM" id="MobiDB-lite"/>
    </source>
</evidence>
<evidence type="ECO:0000313" key="2">
    <source>
        <dbReference type="EMBL" id="QHU29582.1"/>
    </source>
</evidence>
<dbReference type="AlphaFoldDB" id="A0A6C0LK67"/>
<proteinExistence type="predicted"/>
<organism evidence="2">
    <name type="scientific">viral metagenome</name>
    <dbReference type="NCBI Taxonomy" id="1070528"/>
    <lineage>
        <taxon>unclassified sequences</taxon>
        <taxon>metagenomes</taxon>
        <taxon>organismal metagenomes</taxon>
    </lineage>
</organism>
<dbReference type="EMBL" id="MN740490">
    <property type="protein sequence ID" value="QHU29582.1"/>
    <property type="molecule type" value="Genomic_DNA"/>
</dbReference>
<name>A0A6C0LK67_9ZZZZ</name>
<sequence>MSSPILPKNVEVSKFRYSDIRTLASGSKSIYVNYGPQKLRIQTPVMYMPYGIGEGYEDKTIKNPEVKKNVDKKYDLTISFKGFDENAKIKSFLDKMKEIEAEIIDKAFENREPWFRDDYDGNKAFVSRMFSPMIKIDKDPKTGKVVGKYPPTLRVKIPYDGVNDKFNFDTFDMENNETVFTDIINKLKGGRTQLIIELTGIWIAGGKFGCTWKVVSAKFQLSQNNKPKFIEDSDTEKADNDEEEEEEEEVDVTASELADTKINDEEETNEEANEEQAEEQVEEQQQTKSSRGRKSGPKK</sequence>
<feature type="region of interest" description="Disordered" evidence="1">
    <location>
        <begin position="230"/>
        <end position="299"/>
    </location>
</feature>
<protein>
    <submittedName>
        <fullName evidence="2">Uncharacterized protein</fullName>
    </submittedName>
</protein>
<reference evidence="2" key="1">
    <citation type="journal article" date="2020" name="Nature">
        <title>Giant virus diversity and host interactions through global metagenomics.</title>
        <authorList>
            <person name="Schulz F."/>
            <person name="Roux S."/>
            <person name="Paez-Espino D."/>
            <person name="Jungbluth S."/>
            <person name="Walsh D.A."/>
            <person name="Denef V.J."/>
            <person name="McMahon K.D."/>
            <person name="Konstantinidis K.T."/>
            <person name="Eloe-Fadrosh E.A."/>
            <person name="Kyrpides N.C."/>
            <person name="Woyke T."/>
        </authorList>
    </citation>
    <scope>NUCLEOTIDE SEQUENCE</scope>
    <source>
        <strain evidence="2">GVMAG-M-3300027804-48</strain>
    </source>
</reference>
<feature type="compositionally biased region" description="Acidic residues" evidence="1">
    <location>
        <begin position="264"/>
        <end position="282"/>
    </location>
</feature>
<feature type="compositionally biased region" description="Basic residues" evidence="1">
    <location>
        <begin position="290"/>
        <end position="299"/>
    </location>
</feature>
<feature type="compositionally biased region" description="Acidic residues" evidence="1">
    <location>
        <begin position="239"/>
        <end position="251"/>
    </location>
</feature>